<gene>
    <name evidence="1" type="ORF">Ahy_A07g036978</name>
</gene>
<accession>A0A445CHJ3</accession>
<keyword evidence="2" id="KW-1185">Reference proteome</keyword>
<evidence type="ECO:0000313" key="2">
    <source>
        <dbReference type="Proteomes" id="UP000289738"/>
    </source>
</evidence>
<sequence>MICLGDANAVQEGFKVHAILVKNGCFDASLYIKYVRLIVDEGIMPNSALMMGALPLVGELGTLRIGQEAHALMMGVLPLVGELGCHDL</sequence>
<reference evidence="1 2" key="1">
    <citation type="submission" date="2019-01" db="EMBL/GenBank/DDBJ databases">
        <title>Sequencing of cultivated peanut Arachis hypogaea provides insights into genome evolution and oil improvement.</title>
        <authorList>
            <person name="Chen X."/>
        </authorList>
    </citation>
    <scope>NUCLEOTIDE SEQUENCE [LARGE SCALE GENOMIC DNA]</scope>
    <source>
        <strain evidence="2">cv. Fuhuasheng</strain>
        <tissue evidence="1">Leaves</tissue>
    </source>
</reference>
<proteinExistence type="predicted"/>
<name>A0A445CHJ3_ARAHY</name>
<protein>
    <submittedName>
        <fullName evidence="1">Uncharacterized protein</fullName>
    </submittedName>
</protein>
<dbReference type="Proteomes" id="UP000289738">
    <property type="component" value="Chromosome A07"/>
</dbReference>
<dbReference type="EMBL" id="SDMP01000007">
    <property type="protein sequence ID" value="RYR50381.1"/>
    <property type="molecule type" value="Genomic_DNA"/>
</dbReference>
<comment type="caution">
    <text evidence="1">The sequence shown here is derived from an EMBL/GenBank/DDBJ whole genome shotgun (WGS) entry which is preliminary data.</text>
</comment>
<evidence type="ECO:0000313" key="1">
    <source>
        <dbReference type="EMBL" id="RYR50381.1"/>
    </source>
</evidence>
<dbReference type="AlphaFoldDB" id="A0A445CHJ3"/>
<organism evidence="1 2">
    <name type="scientific">Arachis hypogaea</name>
    <name type="common">Peanut</name>
    <dbReference type="NCBI Taxonomy" id="3818"/>
    <lineage>
        <taxon>Eukaryota</taxon>
        <taxon>Viridiplantae</taxon>
        <taxon>Streptophyta</taxon>
        <taxon>Embryophyta</taxon>
        <taxon>Tracheophyta</taxon>
        <taxon>Spermatophyta</taxon>
        <taxon>Magnoliopsida</taxon>
        <taxon>eudicotyledons</taxon>
        <taxon>Gunneridae</taxon>
        <taxon>Pentapetalae</taxon>
        <taxon>rosids</taxon>
        <taxon>fabids</taxon>
        <taxon>Fabales</taxon>
        <taxon>Fabaceae</taxon>
        <taxon>Papilionoideae</taxon>
        <taxon>50 kb inversion clade</taxon>
        <taxon>dalbergioids sensu lato</taxon>
        <taxon>Dalbergieae</taxon>
        <taxon>Pterocarpus clade</taxon>
        <taxon>Arachis</taxon>
    </lineage>
</organism>